<evidence type="ECO:0000313" key="3">
    <source>
        <dbReference type="EMBL" id="KML51869.1"/>
    </source>
</evidence>
<dbReference type="GO" id="GO:0009244">
    <property type="term" value="P:lipopolysaccharide core region biosynthetic process"/>
    <property type="evidence" value="ECO:0007669"/>
    <property type="project" value="TreeGrafter"/>
</dbReference>
<keyword evidence="2 3" id="KW-0808">Transferase</keyword>
<dbReference type="GO" id="GO:0008713">
    <property type="term" value="F:ADP-heptose-lipopolysaccharide heptosyltransferase activity"/>
    <property type="evidence" value="ECO:0007669"/>
    <property type="project" value="TreeGrafter"/>
</dbReference>
<dbReference type="Proteomes" id="UP000036338">
    <property type="component" value="Unassembled WGS sequence"/>
</dbReference>
<proteinExistence type="predicted"/>
<dbReference type="AlphaFoldDB" id="A0A0J5ZIE0"/>
<name>A0A0J5ZIE0_BURCE</name>
<dbReference type="CDD" id="cd03789">
    <property type="entry name" value="GT9_LPS_heptosyltransferase"/>
    <property type="match status" value="1"/>
</dbReference>
<dbReference type="PANTHER" id="PTHR30160">
    <property type="entry name" value="TETRAACYLDISACCHARIDE 4'-KINASE-RELATED"/>
    <property type="match status" value="1"/>
</dbReference>
<comment type="caution">
    <text evidence="3">The sequence shown here is derived from an EMBL/GenBank/DDBJ whole genome shotgun (WGS) entry which is preliminary data.</text>
</comment>
<organism evidence="3 4">
    <name type="scientific">Burkholderia cepacia</name>
    <name type="common">Pseudomonas cepacia</name>
    <dbReference type="NCBI Taxonomy" id="292"/>
    <lineage>
        <taxon>Bacteria</taxon>
        <taxon>Pseudomonadati</taxon>
        <taxon>Pseudomonadota</taxon>
        <taxon>Betaproteobacteria</taxon>
        <taxon>Burkholderiales</taxon>
        <taxon>Burkholderiaceae</taxon>
        <taxon>Burkholderia</taxon>
        <taxon>Burkholderia cepacia complex</taxon>
    </lineage>
</organism>
<dbReference type="InterPro" id="IPR051199">
    <property type="entry name" value="LPS_LOS_Heptosyltrfase"/>
</dbReference>
<dbReference type="SUPFAM" id="SSF53756">
    <property type="entry name" value="UDP-Glycosyltransferase/glycogen phosphorylase"/>
    <property type="match status" value="1"/>
</dbReference>
<dbReference type="PANTHER" id="PTHR30160:SF7">
    <property type="entry name" value="ADP-HEPTOSE--LPS HEPTOSYLTRANSFERASE 2"/>
    <property type="match status" value="1"/>
</dbReference>
<dbReference type="Gene3D" id="3.40.50.2000">
    <property type="entry name" value="Glycogen Phosphorylase B"/>
    <property type="match status" value="2"/>
</dbReference>
<dbReference type="PATRIC" id="fig|292.27.peg.5461"/>
<dbReference type="EMBL" id="LDWR01000045">
    <property type="protein sequence ID" value="KML51869.1"/>
    <property type="molecule type" value="Genomic_DNA"/>
</dbReference>
<dbReference type="InterPro" id="IPR002201">
    <property type="entry name" value="Glyco_trans_9"/>
</dbReference>
<protein>
    <submittedName>
        <fullName evidence="3">Glycosyl transferase</fullName>
    </submittedName>
</protein>
<gene>
    <name evidence="3" type="ORF">VL15_25425</name>
</gene>
<dbReference type="Pfam" id="PF01075">
    <property type="entry name" value="Glyco_transf_9"/>
    <property type="match status" value="1"/>
</dbReference>
<dbReference type="GO" id="GO:0005829">
    <property type="term" value="C:cytosol"/>
    <property type="evidence" value="ECO:0007669"/>
    <property type="project" value="TreeGrafter"/>
</dbReference>
<sequence length="362" mass="40415">MANGNPTQRILVIRIDFLGDMLCTTAFLGALKERWPGAELHVVANRYNAAALAGNPDVHKIHTYVYSRQCERNDRPGRMRALVDRLRLVRRLRRLRFDLVVVPNGGMHRSSMQFARQLGAKDCRWHDADTEFDDRKPEHVAQRPMCHEALSGFRLVPELGRADLDRLELSVHPDRTLQDAWYRLLGERTKPRVGLFVSNKAVERRWPADRWRDLGERLAPFADVIVFRDPAVRDAAEDDAWRDVSARHVAPSSVAELVAAASLLDTIVSADSAPVHLASALGVPVAALFEDRPEKYLRWHPLGVPHVILRAGTTVDAIDVDAVERAVRHLLTQAGHRDEPVADAGCPRSVAAAVPAIMTIAS</sequence>
<dbReference type="RefSeq" id="WP_048249261.1">
    <property type="nucleotide sequence ID" value="NZ_LDWR01000045.1"/>
</dbReference>
<keyword evidence="1" id="KW-0328">Glycosyltransferase</keyword>
<evidence type="ECO:0000313" key="4">
    <source>
        <dbReference type="Proteomes" id="UP000036338"/>
    </source>
</evidence>
<accession>A0A0J5ZIE0</accession>
<reference evidence="3 4" key="1">
    <citation type="submission" date="2015-05" db="EMBL/GenBank/DDBJ databases">
        <title>Draft genome of Burkholderia cepacia LK29.</title>
        <authorList>
            <person name="Chan X.Y."/>
        </authorList>
    </citation>
    <scope>NUCLEOTIDE SEQUENCE [LARGE SCALE GENOMIC DNA]</scope>
    <source>
        <strain evidence="3 4">LK29</strain>
    </source>
</reference>
<evidence type="ECO:0000256" key="1">
    <source>
        <dbReference type="ARBA" id="ARBA00022676"/>
    </source>
</evidence>
<evidence type="ECO:0000256" key="2">
    <source>
        <dbReference type="ARBA" id="ARBA00022679"/>
    </source>
</evidence>